<dbReference type="SUPFAM" id="SSF53474">
    <property type="entry name" value="alpha/beta-Hydrolases"/>
    <property type="match status" value="1"/>
</dbReference>
<dbReference type="InterPro" id="IPR029058">
    <property type="entry name" value="AB_hydrolase_fold"/>
</dbReference>
<evidence type="ECO:0000259" key="2">
    <source>
        <dbReference type="Pfam" id="PF07859"/>
    </source>
</evidence>
<dbReference type="PANTHER" id="PTHR48081:SF8">
    <property type="entry name" value="ALPHA_BETA HYDROLASE FOLD-3 DOMAIN-CONTAINING PROTEIN-RELATED"/>
    <property type="match status" value="1"/>
</dbReference>
<gene>
    <name evidence="3" type="ORF">E3T39_04100</name>
</gene>
<name>A0A4R9AHQ4_9MICO</name>
<dbReference type="AlphaFoldDB" id="A0A4R9AHQ4"/>
<feature type="domain" description="Alpha/beta hydrolase fold-3" evidence="2">
    <location>
        <begin position="96"/>
        <end position="304"/>
    </location>
</feature>
<comment type="caution">
    <text evidence="3">The sequence shown here is derived from an EMBL/GenBank/DDBJ whole genome shotgun (WGS) entry which is preliminary data.</text>
</comment>
<accession>A0A4R9AHQ4</accession>
<dbReference type="EMBL" id="SOHJ01000003">
    <property type="protein sequence ID" value="TFD62186.1"/>
    <property type="molecule type" value="Genomic_DNA"/>
</dbReference>
<organism evidence="3 4">
    <name type="scientific">Cryobacterium suzukii</name>
    <dbReference type="NCBI Taxonomy" id="1259198"/>
    <lineage>
        <taxon>Bacteria</taxon>
        <taxon>Bacillati</taxon>
        <taxon>Actinomycetota</taxon>
        <taxon>Actinomycetes</taxon>
        <taxon>Micrococcales</taxon>
        <taxon>Microbacteriaceae</taxon>
        <taxon>Cryobacterium</taxon>
    </lineage>
</organism>
<dbReference type="InterPro" id="IPR013094">
    <property type="entry name" value="AB_hydrolase_3"/>
</dbReference>
<dbReference type="Proteomes" id="UP000298170">
    <property type="component" value="Unassembled WGS sequence"/>
</dbReference>
<sequence length="331" mass="35240">MPLNAETAAVLALFASQATKPFEELGVLRSRRMVDLSTSLQGERVRVASVDDVLAEVCEGDNVGESMAAGTRRIPIRLYHPVVTESGGGPQPRPLIVYFHGGGWATGNVEVADRPARALCQGAGAVVASVEYRLAPEAPFPAGLEDCYAAVQWLSRHVEQLGVDPDKIVVFGDSAGGNLAAATTLLSRERGGHPIAHQILLYPALAPAERSPYPSYAQNSSGYSLTRAGMKWFWELYLASAADALNPLASPLLAQDVSGLPSATIITAEFDPLRDEGAAYAQRLRDVGSDAELVEYAGTIHGFFWMAGHLSQAKTIVGVIADALNRRFTSP</sequence>
<dbReference type="GO" id="GO:0016787">
    <property type="term" value="F:hydrolase activity"/>
    <property type="evidence" value="ECO:0007669"/>
    <property type="project" value="UniProtKB-KW"/>
</dbReference>
<dbReference type="OrthoDB" id="9803828at2"/>
<dbReference type="RefSeq" id="WP_134513453.1">
    <property type="nucleotide sequence ID" value="NZ_SOHJ01000003.1"/>
</dbReference>
<keyword evidence="1 3" id="KW-0378">Hydrolase</keyword>
<evidence type="ECO:0000256" key="1">
    <source>
        <dbReference type="ARBA" id="ARBA00022801"/>
    </source>
</evidence>
<keyword evidence="4" id="KW-1185">Reference proteome</keyword>
<dbReference type="Gene3D" id="3.40.50.1820">
    <property type="entry name" value="alpha/beta hydrolase"/>
    <property type="match status" value="1"/>
</dbReference>
<dbReference type="Pfam" id="PF07859">
    <property type="entry name" value="Abhydrolase_3"/>
    <property type="match status" value="1"/>
</dbReference>
<proteinExistence type="predicted"/>
<protein>
    <submittedName>
        <fullName evidence="3">Alpha/beta hydrolase</fullName>
    </submittedName>
</protein>
<dbReference type="InterPro" id="IPR050300">
    <property type="entry name" value="GDXG_lipolytic_enzyme"/>
</dbReference>
<evidence type="ECO:0000313" key="3">
    <source>
        <dbReference type="EMBL" id="TFD62186.1"/>
    </source>
</evidence>
<evidence type="ECO:0000313" key="4">
    <source>
        <dbReference type="Proteomes" id="UP000298170"/>
    </source>
</evidence>
<dbReference type="PANTHER" id="PTHR48081">
    <property type="entry name" value="AB HYDROLASE SUPERFAMILY PROTEIN C4A8.06C"/>
    <property type="match status" value="1"/>
</dbReference>
<reference evidence="3 4" key="1">
    <citation type="submission" date="2019-03" db="EMBL/GenBank/DDBJ databases">
        <title>Genomics of glacier-inhabiting Cryobacterium strains.</title>
        <authorList>
            <person name="Liu Q."/>
            <person name="Xin Y.-H."/>
        </authorList>
    </citation>
    <scope>NUCLEOTIDE SEQUENCE [LARGE SCALE GENOMIC DNA]</scope>
    <source>
        <strain evidence="3 4">Sr39</strain>
    </source>
</reference>